<protein>
    <submittedName>
        <fullName evidence="1">Uncharacterized protein</fullName>
    </submittedName>
</protein>
<comment type="caution">
    <text evidence="1">The sequence shown here is derived from an EMBL/GenBank/DDBJ whole genome shotgun (WGS) entry which is preliminary data.</text>
</comment>
<dbReference type="OrthoDB" id="75250at2759"/>
<name>A0A1V4JZI3_PATFA</name>
<dbReference type="EMBL" id="LSYS01005347">
    <property type="protein sequence ID" value="OPJ77630.1"/>
    <property type="molecule type" value="Genomic_DNA"/>
</dbReference>
<dbReference type="STRING" id="372326.A0A1V4JZI3"/>
<proteinExistence type="predicted"/>
<reference evidence="1 2" key="1">
    <citation type="submission" date="2016-02" db="EMBL/GenBank/DDBJ databases">
        <title>Band-tailed pigeon sequencing and assembly.</title>
        <authorList>
            <person name="Soares A.E."/>
            <person name="Novak B.J."/>
            <person name="Rice E.S."/>
            <person name="O'Connell B."/>
            <person name="Chang D."/>
            <person name="Weber S."/>
            <person name="Shapiro B."/>
        </authorList>
    </citation>
    <scope>NUCLEOTIDE SEQUENCE [LARGE SCALE GENOMIC DNA]</scope>
    <source>
        <strain evidence="1">BTP2013</strain>
        <tissue evidence="1">Blood</tissue>
    </source>
</reference>
<sequence length="82" mass="9206">MRGAVDQRLRTEGSIYRELLFLTLAALGREHMDIAAFDKKYKSAYAKLAGSLGKDELRRRRAQPPSSKAIDCRKSFGATLEC</sequence>
<evidence type="ECO:0000313" key="1">
    <source>
        <dbReference type="EMBL" id="OPJ77630.1"/>
    </source>
</evidence>
<organism evidence="1 2">
    <name type="scientific">Patagioenas fasciata monilis</name>
    <dbReference type="NCBI Taxonomy" id="372326"/>
    <lineage>
        <taxon>Eukaryota</taxon>
        <taxon>Metazoa</taxon>
        <taxon>Chordata</taxon>
        <taxon>Craniata</taxon>
        <taxon>Vertebrata</taxon>
        <taxon>Euteleostomi</taxon>
        <taxon>Archelosauria</taxon>
        <taxon>Archosauria</taxon>
        <taxon>Dinosauria</taxon>
        <taxon>Saurischia</taxon>
        <taxon>Theropoda</taxon>
        <taxon>Coelurosauria</taxon>
        <taxon>Aves</taxon>
        <taxon>Neognathae</taxon>
        <taxon>Neoaves</taxon>
        <taxon>Columbimorphae</taxon>
        <taxon>Columbiformes</taxon>
        <taxon>Columbidae</taxon>
        <taxon>Patagioenas</taxon>
    </lineage>
</organism>
<keyword evidence="2" id="KW-1185">Reference proteome</keyword>
<evidence type="ECO:0000313" key="2">
    <source>
        <dbReference type="Proteomes" id="UP000190648"/>
    </source>
</evidence>
<dbReference type="Proteomes" id="UP000190648">
    <property type="component" value="Unassembled WGS sequence"/>
</dbReference>
<gene>
    <name evidence="1" type="ORF">AV530_006919</name>
</gene>
<accession>A0A1V4JZI3</accession>
<dbReference type="AlphaFoldDB" id="A0A1V4JZI3"/>